<keyword evidence="8" id="KW-1185">Reference proteome</keyword>
<evidence type="ECO:0000256" key="1">
    <source>
        <dbReference type="ARBA" id="ARBA00004141"/>
    </source>
</evidence>
<organism evidence="7 8">
    <name type="scientific">Microbacterium galbum</name>
    <dbReference type="NCBI Taxonomy" id="3075994"/>
    <lineage>
        <taxon>Bacteria</taxon>
        <taxon>Bacillati</taxon>
        <taxon>Actinomycetota</taxon>
        <taxon>Actinomycetes</taxon>
        <taxon>Micrococcales</taxon>
        <taxon>Microbacteriaceae</taxon>
        <taxon>Microbacterium</taxon>
    </lineage>
</organism>
<keyword evidence="4 5" id="KW-0472">Membrane</keyword>
<evidence type="ECO:0000256" key="4">
    <source>
        <dbReference type="ARBA" id="ARBA00023136"/>
    </source>
</evidence>
<evidence type="ECO:0000313" key="8">
    <source>
        <dbReference type="Proteomes" id="UP001263371"/>
    </source>
</evidence>
<feature type="transmembrane region" description="Helical" evidence="5">
    <location>
        <begin position="36"/>
        <end position="54"/>
    </location>
</feature>
<feature type="transmembrane region" description="Helical" evidence="5">
    <location>
        <begin position="74"/>
        <end position="95"/>
    </location>
</feature>
<feature type="transmembrane region" description="Helical" evidence="5">
    <location>
        <begin position="260"/>
        <end position="283"/>
    </location>
</feature>
<feature type="transmembrane region" description="Helical" evidence="5">
    <location>
        <begin position="295"/>
        <end position="314"/>
    </location>
</feature>
<name>A0ABU3T524_9MICO</name>
<dbReference type="Gene3D" id="1.20.1420.30">
    <property type="entry name" value="NCX, central ion-binding region"/>
    <property type="match status" value="1"/>
</dbReference>
<feature type="domain" description="Sodium/calcium exchanger membrane region" evidence="6">
    <location>
        <begin position="197"/>
        <end position="337"/>
    </location>
</feature>
<gene>
    <name evidence="7" type="ORF">RWH45_04515</name>
</gene>
<sequence>MDSLPFALLVVIFVAAAAVVWVAGIQLSKATDVLDARLHLGSALGGLIVLAVATNLPEIAITVSAAMSGNLEVAVGNILGGIALQTVVLVILDAFGKRGRGVKPLTYRAASLTLVLEGLVVVAVLAVVIAGSQLPDSLEVLRLTPDVVLIAALWIIGLVLVQRAGKHLPWHEDGRAPDASPKPAPAKKKMSTKKAATVFSVSALATLVAGVVLERAGDAASSQIGLSGVLFGATVLALATSLPEISTGLQAIRQGDDSLAISDIFGGNAFLPVLFLLATVISGSAVLPRANGADIYLTALAALLTLVYVVGLIFRPQRRIIGMGVDSFVVLVLYAVGVGGLFAISA</sequence>
<comment type="caution">
    <text evidence="7">The sequence shown here is derived from an EMBL/GenBank/DDBJ whole genome shotgun (WGS) entry which is preliminary data.</text>
</comment>
<dbReference type="InterPro" id="IPR044880">
    <property type="entry name" value="NCX_ion-bd_dom_sf"/>
</dbReference>
<keyword evidence="3 5" id="KW-1133">Transmembrane helix</keyword>
<feature type="transmembrane region" description="Helical" evidence="5">
    <location>
        <begin position="143"/>
        <end position="161"/>
    </location>
</feature>
<dbReference type="RefSeq" id="WP_315993696.1">
    <property type="nucleotide sequence ID" value="NZ_JAWDIS010000001.1"/>
</dbReference>
<dbReference type="EMBL" id="JAWDIS010000001">
    <property type="protein sequence ID" value="MDU0366469.1"/>
    <property type="molecule type" value="Genomic_DNA"/>
</dbReference>
<feature type="transmembrane region" description="Helical" evidence="5">
    <location>
        <begin position="219"/>
        <end position="239"/>
    </location>
</feature>
<feature type="transmembrane region" description="Helical" evidence="5">
    <location>
        <begin position="321"/>
        <end position="344"/>
    </location>
</feature>
<accession>A0ABU3T524</accession>
<protein>
    <submittedName>
        <fullName evidence="7">Sodium:calcium antiporter</fullName>
    </submittedName>
</protein>
<evidence type="ECO:0000256" key="5">
    <source>
        <dbReference type="SAM" id="Phobius"/>
    </source>
</evidence>
<evidence type="ECO:0000256" key="3">
    <source>
        <dbReference type="ARBA" id="ARBA00022989"/>
    </source>
</evidence>
<proteinExistence type="predicted"/>
<feature type="domain" description="Sodium/calcium exchanger membrane region" evidence="6">
    <location>
        <begin position="9"/>
        <end position="129"/>
    </location>
</feature>
<feature type="transmembrane region" description="Helical" evidence="5">
    <location>
        <begin position="6"/>
        <end position="24"/>
    </location>
</feature>
<keyword evidence="2 5" id="KW-0812">Transmembrane</keyword>
<comment type="subcellular location">
    <subcellularLocation>
        <location evidence="1">Membrane</location>
        <topology evidence="1">Multi-pass membrane protein</topology>
    </subcellularLocation>
</comment>
<evidence type="ECO:0000256" key="2">
    <source>
        <dbReference type="ARBA" id="ARBA00022692"/>
    </source>
</evidence>
<reference evidence="7 8" key="1">
    <citation type="submission" date="2023-09" db="EMBL/GenBank/DDBJ databases">
        <title>Microbacterium fusihabitans sp. nov., Microbacterium phycihabitans sp. nov., and Microbacterium cervinum sp. nov., isolated from dried seaweeds of beach.</title>
        <authorList>
            <person name="Lee S.D."/>
        </authorList>
    </citation>
    <scope>NUCLEOTIDE SEQUENCE [LARGE SCALE GENOMIC DNA]</scope>
    <source>
        <strain evidence="7 8">KSW4-17</strain>
    </source>
</reference>
<dbReference type="Proteomes" id="UP001263371">
    <property type="component" value="Unassembled WGS sequence"/>
</dbReference>
<feature type="transmembrane region" description="Helical" evidence="5">
    <location>
        <begin position="107"/>
        <end position="131"/>
    </location>
</feature>
<feature type="transmembrane region" description="Helical" evidence="5">
    <location>
        <begin position="195"/>
        <end position="213"/>
    </location>
</feature>
<dbReference type="InterPro" id="IPR004837">
    <property type="entry name" value="NaCa_Exmemb"/>
</dbReference>
<evidence type="ECO:0000313" key="7">
    <source>
        <dbReference type="EMBL" id="MDU0366469.1"/>
    </source>
</evidence>
<evidence type="ECO:0000259" key="6">
    <source>
        <dbReference type="Pfam" id="PF01699"/>
    </source>
</evidence>
<dbReference type="Pfam" id="PF01699">
    <property type="entry name" value="Na_Ca_ex"/>
    <property type="match status" value="2"/>
</dbReference>